<feature type="region of interest" description="Disordered" evidence="1">
    <location>
        <begin position="1"/>
        <end position="40"/>
    </location>
</feature>
<gene>
    <name evidence="2" type="ORF">MNBD_PLANCTO02-2622</name>
</gene>
<dbReference type="EMBL" id="UOGL01000251">
    <property type="protein sequence ID" value="VAX38711.1"/>
    <property type="molecule type" value="Genomic_DNA"/>
</dbReference>
<feature type="non-terminal residue" evidence="2">
    <location>
        <position position="40"/>
    </location>
</feature>
<feature type="compositionally biased region" description="Low complexity" evidence="1">
    <location>
        <begin position="13"/>
        <end position="25"/>
    </location>
</feature>
<evidence type="ECO:0000256" key="1">
    <source>
        <dbReference type="SAM" id="MobiDB-lite"/>
    </source>
</evidence>
<reference evidence="2" key="1">
    <citation type="submission" date="2018-06" db="EMBL/GenBank/DDBJ databases">
        <authorList>
            <person name="Zhirakovskaya E."/>
        </authorList>
    </citation>
    <scope>NUCLEOTIDE SEQUENCE</scope>
</reference>
<proteinExistence type="predicted"/>
<organism evidence="2">
    <name type="scientific">hydrothermal vent metagenome</name>
    <dbReference type="NCBI Taxonomy" id="652676"/>
    <lineage>
        <taxon>unclassified sequences</taxon>
        <taxon>metagenomes</taxon>
        <taxon>ecological metagenomes</taxon>
    </lineage>
</organism>
<protein>
    <submittedName>
        <fullName evidence="2">Uncharacterized protein</fullName>
    </submittedName>
</protein>
<evidence type="ECO:0000313" key="2">
    <source>
        <dbReference type="EMBL" id="VAX38711.1"/>
    </source>
</evidence>
<name>A0A3B1DIG4_9ZZZZ</name>
<dbReference type="AlphaFoldDB" id="A0A3B1DIG4"/>
<accession>A0A3B1DIG4</accession>
<sequence length="40" mass="4615">MTSLNSYQKSQEHQQQVKKLQAQIQELQSQTSHSKKNKSG</sequence>